<reference evidence="4 5" key="1">
    <citation type="submission" date="2021-07" db="EMBL/GenBank/DDBJ databases">
        <title>Mesonia aestuariivivens sp. nov., isolated from a tidal flat.</title>
        <authorList>
            <person name="Kim Y.-O."/>
            <person name="Yoon J.-H."/>
        </authorList>
    </citation>
    <scope>NUCLEOTIDE SEQUENCE [LARGE SCALE GENOMIC DNA]</scope>
    <source>
        <strain evidence="4 5">JHPTF-M18</strain>
    </source>
</reference>
<evidence type="ECO:0000256" key="1">
    <source>
        <dbReference type="ARBA" id="ARBA00022729"/>
    </source>
</evidence>
<organism evidence="4 5">
    <name type="scientific">Mesonia aestuariivivens</name>
    <dbReference type="NCBI Taxonomy" id="2796128"/>
    <lineage>
        <taxon>Bacteria</taxon>
        <taxon>Pseudomonadati</taxon>
        <taxon>Bacteroidota</taxon>
        <taxon>Flavobacteriia</taxon>
        <taxon>Flavobacteriales</taxon>
        <taxon>Flavobacteriaceae</taxon>
        <taxon>Mesonia</taxon>
    </lineage>
</organism>
<name>A0ABS6W0N1_9FLAO</name>
<dbReference type="Proteomes" id="UP000719267">
    <property type="component" value="Unassembled WGS sequence"/>
</dbReference>
<dbReference type="Pfam" id="PF13778">
    <property type="entry name" value="DUF4174"/>
    <property type="match status" value="1"/>
</dbReference>
<dbReference type="RefSeq" id="WP_219039365.1">
    <property type="nucleotide sequence ID" value="NZ_JAHWDF010000004.1"/>
</dbReference>
<proteinExistence type="predicted"/>
<evidence type="ECO:0000259" key="3">
    <source>
        <dbReference type="Pfam" id="PF13778"/>
    </source>
</evidence>
<sequence length="133" mass="15592">MKNLLLILCITFSSFIYAQEPLYGNPTEHKSNPGFVIVVTSDKNLPDVQKQYDIFENGRKFFAERNIQPYLITPESVESFFHQENDRLMKFGNYQNLQQDNTDFLVIVIDEDYNTKYRSKTPITPLEISEVLE</sequence>
<protein>
    <submittedName>
        <fullName evidence="4">DUF4174 domain-containing protein</fullName>
    </submittedName>
</protein>
<comment type="caution">
    <text evidence="4">The sequence shown here is derived from an EMBL/GenBank/DDBJ whole genome shotgun (WGS) entry which is preliminary data.</text>
</comment>
<dbReference type="EMBL" id="JAHWDF010000004">
    <property type="protein sequence ID" value="MBW2961076.1"/>
    <property type="molecule type" value="Genomic_DNA"/>
</dbReference>
<feature type="signal peptide" evidence="2">
    <location>
        <begin position="1"/>
        <end position="18"/>
    </location>
</feature>
<feature type="chain" id="PRO_5045366980" evidence="2">
    <location>
        <begin position="19"/>
        <end position="133"/>
    </location>
</feature>
<feature type="domain" description="DUF4174" evidence="3">
    <location>
        <begin position="36"/>
        <end position="130"/>
    </location>
</feature>
<evidence type="ECO:0000313" key="4">
    <source>
        <dbReference type="EMBL" id="MBW2961076.1"/>
    </source>
</evidence>
<evidence type="ECO:0000313" key="5">
    <source>
        <dbReference type="Proteomes" id="UP000719267"/>
    </source>
</evidence>
<gene>
    <name evidence="4" type="ORF">KW502_04600</name>
</gene>
<keyword evidence="5" id="KW-1185">Reference proteome</keyword>
<accession>A0ABS6W0N1</accession>
<dbReference type="InterPro" id="IPR025232">
    <property type="entry name" value="DUF4174"/>
</dbReference>
<keyword evidence="1 2" id="KW-0732">Signal</keyword>
<evidence type="ECO:0000256" key="2">
    <source>
        <dbReference type="SAM" id="SignalP"/>
    </source>
</evidence>